<evidence type="ECO:0000313" key="10">
    <source>
        <dbReference type="EMBL" id="MTH67392.1"/>
    </source>
</evidence>
<dbReference type="AlphaFoldDB" id="A0A6I3M5J4"/>
<protein>
    <recommendedName>
        <fullName evidence="3">beta-glucosidase</fullName>
        <ecNumber evidence="3">3.2.1.21</ecNumber>
    </recommendedName>
</protein>
<accession>A0A6I3M5J4</accession>
<dbReference type="RefSeq" id="WP_155050512.1">
    <property type="nucleotide sequence ID" value="NZ_BAAAIB010000003.1"/>
</dbReference>
<dbReference type="InterPro" id="IPR017853">
    <property type="entry name" value="GH"/>
</dbReference>
<evidence type="ECO:0000256" key="7">
    <source>
        <dbReference type="SAM" id="MobiDB-lite"/>
    </source>
</evidence>
<organism evidence="10 11">
    <name type="scientific">Agromyces bracchium</name>
    <dbReference type="NCBI Taxonomy" id="88376"/>
    <lineage>
        <taxon>Bacteria</taxon>
        <taxon>Bacillati</taxon>
        <taxon>Actinomycetota</taxon>
        <taxon>Actinomycetes</taxon>
        <taxon>Micrococcales</taxon>
        <taxon>Microbacteriaceae</taxon>
        <taxon>Agromyces</taxon>
    </lineage>
</organism>
<dbReference type="Gene3D" id="3.20.20.300">
    <property type="entry name" value="Glycoside hydrolase, family 3, N-terminal domain"/>
    <property type="match status" value="1"/>
</dbReference>
<dbReference type="InterPro" id="IPR001764">
    <property type="entry name" value="Glyco_hydro_3_N"/>
</dbReference>
<proteinExistence type="inferred from homology"/>
<evidence type="ECO:0000256" key="4">
    <source>
        <dbReference type="ARBA" id="ARBA00022729"/>
    </source>
</evidence>
<evidence type="ECO:0000256" key="3">
    <source>
        <dbReference type="ARBA" id="ARBA00012744"/>
    </source>
</evidence>
<dbReference type="InterPro" id="IPR002772">
    <property type="entry name" value="Glyco_hydro_3_C"/>
</dbReference>
<keyword evidence="11" id="KW-1185">Reference proteome</keyword>
<reference evidence="10 11" key="1">
    <citation type="submission" date="2019-11" db="EMBL/GenBank/DDBJ databases">
        <title>Agromyces kandeliae sp. nov., isolated from mangrove soil.</title>
        <authorList>
            <person name="Wang R."/>
        </authorList>
    </citation>
    <scope>NUCLEOTIDE SEQUENCE [LARGE SCALE GENOMIC DNA]</scope>
    <source>
        <strain evidence="10 11">JCM 11433</strain>
    </source>
</reference>
<dbReference type="PANTHER" id="PTHR30620:SF16">
    <property type="entry name" value="LYSOSOMAL BETA GLUCOSIDASE"/>
    <property type="match status" value="1"/>
</dbReference>
<name>A0A6I3M5J4_9MICO</name>
<evidence type="ECO:0000313" key="11">
    <source>
        <dbReference type="Proteomes" id="UP000433071"/>
    </source>
</evidence>
<dbReference type="GO" id="GO:0009251">
    <property type="term" value="P:glucan catabolic process"/>
    <property type="evidence" value="ECO:0007669"/>
    <property type="project" value="TreeGrafter"/>
</dbReference>
<evidence type="ECO:0000259" key="8">
    <source>
        <dbReference type="Pfam" id="PF00933"/>
    </source>
</evidence>
<dbReference type="Pfam" id="PF00933">
    <property type="entry name" value="Glyco_hydro_3"/>
    <property type="match status" value="1"/>
</dbReference>
<dbReference type="EMBL" id="WMLB01000010">
    <property type="protein sequence ID" value="MTH67392.1"/>
    <property type="molecule type" value="Genomic_DNA"/>
</dbReference>
<dbReference type="InterPro" id="IPR051915">
    <property type="entry name" value="Cellulose_Degrad_GH3"/>
</dbReference>
<dbReference type="InterPro" id="IPR036962">
    <property type="entry name" value="Glyco_hydro_3_N_sf"/>
</dbReference>
<comment type="similarity">
    <text evidence="2">Belongs to the glycosyl hydrolase 3 family.</text>
</comment>
<feature type="compositionally biased region" description="Low complexity" evidence="7">
    <location>
        <begin position="10"/>
        <end position="29"/>
    </location>
</feature>
<dbReference type="PRINTS" id="PR00133">
    <property type="entry name" value="GLHYDRLASE3"/>
</dbReference>
<evidence type="ECO:0000256" key="2">
    <source>
        <dbReference type="ARBA" id="ARBA00005336"/>
    </source>
</evidence>
<dbReference type="OrthoDB" id="3187421at2"/>
<gene>
    <name evidence="10" type="ORF">GJ743_03270</name>
</gene>
<dbReference type="GO" id="GO:0008422">
    <property type="term" value="F:beta-glucosidase activity"/>
    <property type="evidence" value="ECO:0007669"/>
    <property type="project" value="UniProtKB-EC"/>
</dbReference>
<evidence type="ECO:0000256" key="1">
    <source>
        <dbReference type="ARBA" id="ARBA00000448"/>
    </source>
</evidence>
<keyword evidence="5 10" id="KW-0378">Hydrolase</keyword>
<keyword evidence="4" id="KW-0732">Signal</keyword>
<dbReference type="PANTHER" id="PTHR30620">
    <property type="entry name" value="PERIPLASMIC BETA-GLUCOSIDASE-RELATED"/>
    <property type="match status" value="1"/>
</dbReference>
<comment type="caution">
    <text evidence="10">The sequence shown here is derived from an EMBL/GenBank/DDBJ whole genome shotgun (WGS) entry which is preliminary data.</text>
</comment>
<dbReference type="SUPFAM" id="SSF51445">
    <property type="entry name" value="(Trans)glycosidases"/>
    <property type="match status" value="1"/>
</dbReference>
<keyword evidence="6" id="KW-0326">Glycosidase</keyword>
<dbReference type="Gene3D" id="3.40.50.1700">
    <property type="entry name" value="Glycoside hydrolase family 3 C-terminal domain"/>
    <property type="match status" value="1"/>
</dbReference>
<feature type="domain" description="Glycoside hydrolase family 3 N-terminal" evidence="8">
    <location>
        <begin position="111"/>
        <end position="407"/>
    </location>
</feature>
<feature type="region of interest" description="Disordered" evidence="7">
    <location>
        <begin position="1"/>
        <end position="29"/>
    </location>
</feature>
<sequence>MTDLVDTRTDAAAAASAGDAGPEASAASAGDAVDRRYLDGDLPLEERVGILLDQMTLEEKAGLFFQTMITMGEDGSLADADPVFGLPSNREYVQGRLMTHFNILQAAPTPAAMAEWHNRLQELAAGTRLGIPVTISTDPRHSYSDNPLAGMLTGAFSTWPETLGLAAIRDEELVEQFGDIARQEYTAVGIRVSLHPQVDLATEPRWSRQLATFGEDPELTSRLGAAYVRGFQGAEFGEDSVSTMTKHFPGGGPQLDGEDPHFAYGREQVYPGDAFETHLKPFEAAFEAGTRQIMPYYGMPVGTEHEEVGFGFNKSVITGLLRERYGFDGIVCTDWGLITDGEIFGQPFPARAWGVEHLSPRERMRKVIEAGADQFGGEANPELLVDLVRTGEVTEERLDVSARRILREKFVLGLFDDRRYVDVERATRIVGAPEFVAAGEQAQRLSVTVLTNTVNVAETAPTLPLARGLRVYVEGVETSVAAEYGTVVETPAEADVAILRIQAPFEQRATMFENFFHAGSLDYPEEFVAHVREVAAAVPTVVDVFLDRPAILTPFVDDVAALVANYGANPRAVLDVLFGEATPKGRLPFDLPRSMAAVEANRPDVPFDTADPLFRFGHGLDLD</sequence>
<evidence type="ECO:0000256" key="6">
    <source>
        <dbReference type="ARBA" id="ARBA00023295"/>
    </source>
</evidence>
<dbReference type="SUPFAM" id="SSF52279">
    <property type="entry name" value="Beta-D-glucan exohydrolase, C-terminal domain"/>
    <property type="match status" value="1"/>
</dbReference>
<dbReference type="InterPro" id="IPR036881">
    <property type="entry name" value="Glyco_hydro_3_C_sf"/>
</dbReference>
<dbReference type="EC" id="3.2.1.21" evidence="3"/>
<evidence type="ECO:0000259" key="9">
    <source>
        <dbReference type="Pfam" id="PF01915"/>
    </source>
</evidence>
<comment type="catalytic activity">
    <reaction evidence="1">
        <text>Hydrolysis of terminal, non-reducing beta-D-glucosyl residues with release of beta-D-glucose.</text>
        <dbReference type="EC" id="3.2.1.21"/>
    </reaction>
</comment>
<dbReference type="Proteomes" id="UP000433071">
    <property type="component" value="Unassembled WGS sequence"/>
</dbReference>
<feature type="domain" description="Glycoside hydrolase family 3 C-terminal" evidence="9">
    <location>
        <begin position="459"/>
        <end position="621"/>
    </location>
</feature>
<dbReference type="Pfam" id="PF01915">
    <property type="entry name" value="Glyco_hydro_3_C"/>
    <property type="match status" value="1"/>
</dbReference>
<evidence type="ECO:0000256" key="5">
    <source>
        <dbReference type="ARBA" id="ARBA00022801"/>
    </source>
</evidence>